<protein>
    <submittedName>
        <fullName evidence="2">Uncharacterized protein</fullName>
    </submittedName>
</protein>
<evidence type="ECO:0000313" key="3">
    <source>
        <dbReference type="Proteomes" id="UP000595437"/>
    </source>
</evidence>
<accession>A0A7T8KIG3</accession>
<gene>
    <name evidence="2" type="ORF">FKW44_001009</name>
</gene>
<sequence>KGLTSEEIKNILEYSDLDDSTSDDEENCLSWLGAEEEVACESEEVGEDDEAEEVSKEGEKIGGNIAASGSPRKGQPS</sequence>
<proteinExistence type="predicted"/>
<organism evidence="2 3">
    <name type="scientific">Caligus rogercresseyi</name>
    <name type="common">Sea louse</name>
    <dbReference type="NCBI Taxonomy" id="217165"/>
    <lineage>
        <taxon>Eukaryota</taxon>
        <taxon>Metazoa</taxon>
        <taxon>Ecdysozoa</taxon>
        <taxon>Arthropoda</taxon>
        <taxon>Crustacea</taxon>
        <taxon>Multicrustacea</taxon>
        <taxon>Hexanauplia</taxon>
        <taxon>Copepoda</taxon>
        <taxon>Siphonostomatoida</taxon>
        <taxon>Caligidae</taxon>
        <taxon>Caligus</taxon>
    </lineage>
</organism>
<evidence type="ECO:0000256" key="1">
    <source>
        <dbReference type="SAM" id="MobiDB-lite"/>
    </source>
</evidence>
<keyword evidence="3" id="KW-1185">Reference proteome</keyword>
<name>A0A7T8KIG3_CALRO</name>
<dbReference type="Proteomes" id="UP000595437">
    <property type="component" value="Chromosome 1"/>
</dbReference>
<feature type="non-terminal residue" evidence="2">
    <location>
        <position position="77"/>
    </location>
</feature>
<feature type="non-terminal residue" evidence="2">
    <location>
        <position position="1"/>
    </location>
</feature>
<dbReference type="AlphaFoldDB" id="A0A7T8KIG3"/>
<feature type="compositionally biased region" description="Acidic residues" evidence="1">
    <location>
        <begin position="38"/>
        <end position="52"/>
    </location>
</feature>
<reference evidence="3" key="1">
    <citation type="submission" date="2021-01" db="EMBL/GenBank/DDBJ databases">
        <title>Caligus Genome Assembly.</title>
        <authorList>
            <person name="Gallardo-Escarate C."/>
        </authorList>
    </citation>
    <scope>NUCLEOTIDE SEQUENCE [LARGE SCALE GENOMIC DNA]</scope>
</reference>
<dbReference type="EMBL" id="CP045890">
    <property type="protein sequence ID" value="QQP56378.1"/>
    <property type="molecule type" value="Genomic_DNA"/>
</dbReference>
<feature type="region of interest" description="Disordered" evidence="1">
    <location>
        <begin position="38"/>
        <end position="77"/>
    </location>
</feature>
<evidence type="ECO:0000313" key="2">
    <source>
        <dbReference type="EMBL" id="QQP56378.1"/>
    </source>
</evidence>